<feature type="transmembrane region" description="Helical" evidence="17">
    <location>
        <begin position="371"/>
        <end position="389"/>
    </location>
</feature>
<dbReference type="GO" id="GO:0046872">
    <property type="term" value="F:metal ion binding"/>
    <property type="evidence" value="ECO:0007669"/>
    <property type="project" value="UniProtKB-KW"/>
</dbReference>
<dbReference type="Pfam" id="PF02516">
    <property type="entry name" value="STT3"/>
    <property type="match status" value="1"/>
</dbReference>
<feature type="transmembrane region" description="Helical" evidence="17">
    <location>
        <begin position="395"/>
        <end position="415"/>
    </location>
</feature>
<feature type="transmembrane region" description="Helical" evidence="17">
    <location>
        <begin position="193"/>
        <end position="210"/>
    </location>
</feature>
<evidence type="ECO:0000256" key="14">
    <source>
        <dbReference type="ARBA" id="ARBA00023211"/>
    </source>
</evidence>
<feature type="domain" description="Oligosaccharyl transferase STT3 N-terminal" evidence="18">
    <location>
        <begin position="67"/>
        <end position="407"/>
    </location>
</feature>
<dbReference type="InterPro" id="IPR048307">
    <property type="entry name" value="STT3_N"/>
</dbReference>
<keyword evidence="13 17" id="KW-0472">Membrane</keyword>
<sequence length="668" mass="75735">MSIYLNLISTLLELKSLIWLINLMNYLIIMLEKIKSYLSGHEKELLFGVLIFLLAFAIRAHLMIYDFMFGFDPYFHARLAQYVAETLTLPSVDPLAYFQIEEGAGLPASGAFFWFFTAIIFKIVTLGAAFSKDSWVVAVKVFPAIFGALISVAMYFLGKEMYSKKAGVTMALFAAVIPSFVYRTMAGFFEEDALGFLWMVLGLVFFVKAVKNAEFNSETIKNAVIAAGLFALMAWTWQMFLLVPIILVAWFPSTVILMWFRKENNEKIFNLTKTFAITFILFSVVASALVGTGWIDTTTGYVTSYLPVTENNIERINTPGGDGTSVYSISVGEEQQGFRFWGNKYNALIAFPFAAILLFIPYRLLRKKNDYVSFMIFYWVLVAMFMAFIRLKFTYVFGLPIAAAAGITLHELFSWVGNRASFEKKTIAFVLGFMFLVGIAAGSFFVAQNVPNIEQNNGWKESLLWINENTPEDATFFNWWDEGHWVTFIAERGVSADNRNYIFKSNSDVATFMLTDSKEEAIAIVNEYNPTYILLSEDLIGKMGSLGLYAYNLTDHTDPRVSKYFSVQMNCGRSGDSLSGNVSVQCGGNVLTEQDYLSLPFKRLEEPNQLLGDSQRVFIYRNEIGSKLFIMNKAANDSMIVKLFFNIDNEPEFDEIYSNKEVRIFKLV</sequence>
<evidence type="ECO:0000313" key="20">
    <source>
        <dbReference type="EMBL" id="MAG18446.1"/>
    </source>
</evidence>
<evidence type="ECO:0000259" key="19">
    <source>
        <dbReference type="Pfam" id="PF22627"/>
    </source>
</evidence>
<dbReference type="Pfam" id="PF22627">
    <property type="entry name" value="AglB_core-like"/>
    <property type="match status" value="1"/>
</dbReference>
<name>A0A2D6LQI5_9ARCH</name>
<evidence type="ECO:0000256" key="16">
    <source>
        <dbReference type="ARBA" id="ARBA00034066"/>
    </source>
</evidence>
<feature type="transmembrane region" description="Helical" evidence="17">
    <location>
        <begin position="427"/>
        <end position="447"/>
    </location>
</feature>
<evidence type="ECO:0000256" key="7">
    <source>
        <dbReference type="ARBA" id="ARBA00022676"/>
    </source>
</evidence>
<feature type="domain" description="AglB-like core" evidence="19">
    <location>
        <begin position="470"/>
        <end position="538"/>
    </location>
</feature>
<proteinExistence type="inferred from homology"/>
<feature type="transmembrane region" description="Helical" evidence="17">
    <location>
        <begin position="137"/>
        <end position="156"/>
    </location>
</feature>
<feature type="transmembrane region" description="Helical" evidence="17">
    <location>
        <begin position="272"/>
        <end position="295"/>
    </location>
</feature>
<evidence type="ECO:0000259" key="18">
    <source>
        <dbReference type="Pfam" id="PF02516"/>
    </source>
</evidence>
<accession>A0A2D6LQI5</accession>
<dbReference type="AlphaFoldDB" id="A0A2D6LQI5"/>
<dbReference type="GO" id="GO:0004576">
    <property type="term" value="F:oligosaccharyl transferase activity"/>
    <property type="evidence" value="ECO:0007669"/>
    <property type="project" value="InterPro"/>
</dbReference>
<keyword evidence="14" id="KW-0464">Manganese</keyword>
<keyword evidence="7" id="KW-0328">Glycosyltransferase</keyword>
<evidence type="ECO:0000256" key="2">
    <source>
        <dbReference type="ARBA" id="ARBA00001946"/>
    </source>
</evidence>
<organism evidence="20 21">
    <name type="scientific">Candidatus Iainarchaeum sp</name>
    <dbReference type="NCBI Taxonomy" id="3101447"/>
    <lineage>
        <taxon>Archaea</taxon>
        <taxon>Candidatus Iainarchaeota</taxon>
        <taxon>Candidatus Iainarchaeia</taxon>
        <taxon>Candidatus Iainarchaeales</taxon>
        <taxon>Candidatus Iainarchaeaceae</taxon>
        <taxon>Candidatus Iainarchaeum</taxon>
    </lineage>
</organism>
<evidence type="ECO:0000256" key="10">
    <source>
        <dbReference type="ARBA" id="ARBA00022723"/>
    </source>
</evidence>
<feature type="transmembrane region" description="Helical" evidence="17">
    <location>
        <begin position="162"/>
        <end position="181"/>
    </location>
</feature>
<feature type="transmembrane region" description="Helical" evidence="17">
    <location>
        <begin position="16"/>
        <end position="33"/>
    </location>
</feature>
<evidence type="ECO:0000313" key="21">
    <source>
        <dbReference type="Proteomes" id="UP000226712"/>
    </source>
</evidence>
<dbReference type="UniPathway" id="UPA00378"/>
<dbReference type="Proteomes" id="UP000226712">
    <property type="component" value="Unassembled WGS sequence"/>
</dbReference>
<keyword evidence="9 17" id="KW-0812">Transmembrane</keyword>
<feature type="transmembrane region" description="Helical" evidence="17">
    <location>
        <begin position="111"/>
        <end position="130"/>
    </location>
</feature>
<dbReference type="EMBL" id="NZBD01000018">
    <property type="protein sequence ID" value="MAG18446.1"/>
    <property type="molecule type" value="Genomic_DNA"/>
</dbReference>
<keyword evidence="12 17" id="KW-1133">Transmembrane helix</keyword>
<evidence type="ECO:0000256" key="3">
    <source>
        <dbReference type="ARBA" id="ARBA00004127"/>
    </source>
</evidence>
<feature type="transmembrane region" description="Helical" evidence="17">
    <location>
        <begin position="345"/>
        <end position="364"/>
    </location>
</feature>
<dbReference type="GO" id="GO:0016020">
    <property type="term" value="C:membrane"/>
    <property type="evidence" value="ECO:0007669"/>
    <property type="project" value="InterPro"/>
</dbReference>
<feature type="transmembrane region" description="Helical" evidence="17">
    <location>
        <begin position="239"/>
        <end position="260"/>
    </location>
</feature>
<comment type="cofactor">
    <cofactor evidence="1">
        <name>Mn(2+)</name>
        <dbReference type="ChEBI" id="CHEBI:29035"/>
    </cofactor>
</comment>
<evidence type="ECO:0000256" key="4">
    <source>
        <dbReference type="ARBA" id="ARBA00004922"/>
    </source>
</evidence>
<dbReference type="Gene3D" id="3.40.50.12610">
    <property type="match status" value="1"/>
</dbReference>
<evidence type="ECO:0000256" key="9">
    <source>
        <dbReference type="ARBA" id="ARBA00022692"/>
    </source>
</evidence>
<keyword evidence="10" id="KW-0479">Metal-binding</keyword>
<protein>
    <recommendedName>
        <fullName evidence="6">dolichyl-phosphooligosaccharide-protein glycotransferase</fullName>
        <ecNumber evidence="6">2.4.99.21</ecNumber>
    </recommendedName>
    <alternativeName>
        <fullName evidence="15">Oligosaccharyl transferase</fullName>
    </alternativeName>
</protein>
<comment type="caution">
    <text evidence="20">The sequence shown here is derived from an EMBL/GenBank/DDBJ whole genome shotgun (WGS) entry which is preliminary data.</text>
</comment>
<comment type="pathway">
    <text evidence="4">Protein modification; protein glycosylation.</text>
</comment>
<dbReference type="GO" id="GO:0012505">
    <property type="term" value="C:endomembrane system"/>
    <property type="evidence" value="ECO:0007669"/>
    <property type="project" value="UniProtKB-SubCell"/>
</dbReference>
<keyword evidence="11" id="KW-0460">Magnesium</keyword>
<comment type="subcellular location">
    <subcellularLocation>
        <location evidence="3">Endomembrane system</location>
        <topology evidence="3">Multi-pass membrane protein</topology>
    </subcellularLocation>
</comment>
<dbReference type="PANTHER" id="PTHR13872:SF1">
    <property type="entry name" value="DOLICHYL-DIPHOSPHOOLIGOSACCHARIDE--PROTEIN GLYCOSYLTRANSFERASE SUBUNIT STT3B"/>
    <property type="match status" value="1"/>
</dbReference>
<dbReference type="InterPro" id="IPR054479">
    <property type="entry name" value="AglB-like_core"/>
</dbReference>
<evidence type="ECO:0000256" key="13">
    <source>
        <dbReference type="ARBA" id="ARBA00023136"/>
    </source>
</evidence>
<keyword evidence="8" id="KW-0808">Transferase</keyword>
<evidence type="ECO:0000256" key="11">
    <source>
        <dbReference type="ARBA" id="ARBA00022842"/>
    </source>
</evidence>
<evidence type="ECO:0000256" key="12">
    <source>
        <dbReference type="ARBA" id="ARBA00022989"/>
    </source>
</evidence>
<dbReference type="PANTHER" id="PTHR13872">
    <property type="entry name" value="DOLICHYL-DIPHOSPHOOLIGOSACCHARIDE--PROTEIN GLYCOSYLTRANSFERASE SUBUNIT"/>
    <property type="match status" value="1"/>
</dbReference>
<evidence type="ECO:0000256" key="17">
    <source>
        <dbReference type="SAM" id="Phobius"/>
    </source>
</evidence>
<comment type="cofactor">
    <cofactor evidence="2">
        <name>Mg(2+)</name>
        <dbReference type="ChEBI" id="CHEBI:18420"/>
    </cofactor>
</comment>
<dbReference type="EC" id="2.4.99.21" evidence="6"/>
<evidence type="ECO:0000256" key="5">
    <source>
        <dbReference type="ARBA" id="ARBA00010810"/>
    </source>
</evidence>
<dbReference type="InterPro" id="IPR003674">
    <property type="entry name" value="Oligo_trans_STT3"/>
</dbReference>
<reference evidence="21" key="1">
    <citation type="submission" date="2017-09" db="EMBL/GenBank/DDBJ databases">
        <title>The Reconstruction of 2,631 Draft Metagenome-Assembled Genomes from the Global Oceans.</title>
        <authorList>
            <person name="Tully B.J."/>
            <person name="Graham E.D."/>
            <person name="Heidelberg J.F."/>
        </authorList>
    </citation>
    <scope>NUCLEOTIDE SEQUENCE [LARGE SCALE GENOMIC DNA]</scope>
</reference>
<evidence type="ECO:0000256" key="6">
    <source>
        <dbReference type="ARBA" id="ARBA00012602"/>
    </source>
</evidence>
<evidence type="ECO:0000256" key="1">
    <source>
        <dbReference type="ARBA" id="ARBA00001936"/>
    </source>
</evidence>
<evidence type="ECO:0000256" key="15">
    <source>
        <dbReference type="ARBA" id="ARBA00030679"/>
    </source>
</evidence>
<evidence type="ECO:0000256" key="8">
    <source>
        <dbReference type="ARBA" id="ARBA00022679"/>
    </source>
</evidence>
<comment type="similarity">
    <text evidence="5">Belongs to the STT3 family.</text>
</comment>
<gene>
    <name evidence="20" type="ORF">CL944_03165</name>
</gene>
<comment type="catalytic activity">
    <reaction evidence="16">
        <text>an archaeal dolichyl phosphooligosaccharide + [protein]-L-asparagine = an archaeal dolichyl phosphate + a glycoprotein with the oligosaccharide chain attached by N-beta-D-glycosyl linkage to a protein L-asparagine.</text>
        <dbReference type="EC" id="2.4.99.21"/>
    </reaction>
</comment>
<feature type="transmembrane region" description="Helical" evidence="17">
    <location>
        <begin position="45"/>
        <end position="65"/>
    </location>
</feature>